<evidence type="ECO:0000313" key="2">
    <source>
        <dbReference type="EMBL" id="MDI1231650.1"/>
    </source>
</evidence>
<feature type="coiled-coil region" evidence="1">
    <location>
        <begin position="131"/>
        <end position="158"/>
    </location>
</feature>
<gene>
    <name evidence="2" type="ORF">PSU93_10915</name>
</gene>
<dbReference type="Gene3D" id="3.40.50.300">
    <property type="entry name" value="P-loop containing nucleotide triphosphate hydrolases"/>
    <property type="match status" value="1"/>
</dbReference>
<dbReference type="InterPro" id="IPR027417">
    <property type="entry name" value="P-loop_NTPase"/>
</dbReference>
<keyword evidence="1" id="KW-0175">Coiled coil</keyword>
<comment type="caution">
    <text evidence="2">The sequence shown here is derived from an EMBL/GenBank/DDBJ whole genome shotgun (WGS) entry which is preliminary data.</text>
</comment>
<feature type="coiled-coil region" evidence="1">
    <location>
        <begin position="8"/>
        <end position="35"/>
    </location>
</feature>
<keyword evidence="3" id="KW-1185">Reference proteome</keyword>
<evidence type="ECO:0000313" key="3">
    <source>
        <dbReference type="Proteomes" id="UP001160519"/>
    </source>
</evidence>
<evidence type="ECO:0008006" key="4">
    <source>
        <dbReference type="Google" id="ProtNLM"/>
    </source>
</evidence>
<organism evidence="2 3">
    <name type="scientific">Candidatus Methylobacter titanis</name>
    <dbReference type="NCBI Taxonomy" id="3053457"/>
    <lineage>
        <taxon>Bacteria</taxon>
        <taxon>Pseudomonadati</taxon>
        <taxon>Pseudomonadota</taxon>
        <taxon>Gammaproteobacteria</taxon>
        <taxon>Methylococcales</taxon>
        <taxon>Methylococcaceae</taxon>
        <taxon>Methylobacter</taxon>
    </lineage>
</organism>
<proteinExistence type="predicted"/>
<protein>
    <recommendedName>
        <fullName evidence="4">ATP-binding protein</fullName>
    </recommendedName>
</protein>
<accession>A0AA43Q4U7</accession>
<dbReference type="Proteomes" id="UP001160519">
    <property type="component" value="Unassembled WGS sequence"/>
</dbReference>
<evidence type="ECO:0000256" key="1">
    <source>
        <dbReference type="SAM" id="Coils"/>
    </source>
</evidence>
<sequence length="337" mass="39017">MPELVVHVSERERDLRTHENRLLALREAFGELKAKAIQANKVNECSLTKVAKKAGVNKMYLTGNKQFAETGVADRYRAIGQAVLKFREDFQAGKISSDDENKTKALEAELAKVKASVHPYFLELQTSKFASEFLRDELKKAENSNLLLRAKILEMSERQGVVSSSVKSAIAFTERLVRTVISPDKHLIVNGEYLFRDENLQNQSWLKSYDELEEALGRTYSKRLYVLVGLPCSGKTTWAEKAELYPDRHPIIFDATNLTRYERESLVHRFKRFSNVRKCCVYFDTPMTVIRDRNSNNRTRDKQLSNEELDVKMNKLQLPDPYKEKWIDEMIVIRDDE</sequence>
<reference evidence="2" key="1">
    <citation type="submission" date="2023-01" db="EMBL/GenBank/DDBJ databases">
        <title>Biogeochemical cycle of methane in antarctic sediments.</title>
        <authorList>
            <person name="Roldan D.M."/>
            <person name="Menes R.J."/>
        </authorList>
    </citation>
    <scope>NUCLEOTIDE SEQUENCE [LARGE SCALE GENOMIC DNA]</scope>
    <source>
        <strain evidence="2">K-2018 MAG008</strain>
    </source>
</reference>
<dbReference type="EMBL" id="JAQSDF010000036">
    <property type="protein sequence ID" value="MDI1231650.1"/>
    <property type="molecule type" value="Genomic_DNA"/>
</dbReference>
<name>A0AA43Q4U7_9GAMM</name>
<dbReference type="Pfam" id="PF13671">
    <property type="entry name" value="AAA_33"/>
    <property type="match status" value="1"/>
</dbReference>
<dbReference type="AlphaFoldDB" id="A0AA43Q4U7"/>
<dbReference type="SUPFAM" id="SSF52540">
    <property type="entry name" value="P-loop containing nucleoside triphosphate hydrolases"/>
    <property type="match status" value="1"/>
</dbReference>